<name>A0A1H6FN24_9EURY</name>
<protein>
    <submittedName>
        <fullName evidence="3">Uncharacterized protein</fullName>
    </submittedName>
</protein>
<feature type="compositionally biased region" description="Acidic residues" evidence="1">
    <location>
        <begin position="198"/>
        <end position="220"/>
    </location>
</feature>
<keyword evidence="4" id="KW-1185">Reference proteome</keyword>
<feature type="compositionally biased region" description="Basic and acidic residues" evidence="1">
    <location>
        <begin position="145"/>
        <end position="180"/>
    </location>
</feature>
<sequence length="280" mass="30224">MVSPSLVTIPAVQNRIRDFWLFYRRYTDTTIHTAATAALAMFGLLIFLDPWFAAVAIACYVLPPIVLYVFEPNSPIVADVEREFEHESRPERDGVSEPKPPVERSRDSLSADEPSANHRDLESPSKPAQSDDTGSSRRVPNVSVTDHETDTEFDGRGTDADSDGEHSGSDTGRDLDHAGTDTDPPGTDTDPPGTDTDTGSDQDDGDTDTDFDRDDGDTDTDTDRPGTDTDTDLPGTDTDTDPPGTDTDTDRDGTDTDTDPPGTDTDSDRDGTDTDSDSDS</sequence>
<dbReference type="RefSeq" id="WP_175459668.1">
    <property type="nucleotide sequence ID" value="NZ_FNWL01000001.1"/>
</dbReference>
<feature type="compositionally biased region" description="Low complexity" evidence="1">
    <location>
        <begin position="181"/>
        <end position="197"/>
    </location>
</feature>
<evidence type="ECO:0000256" key="2">
    <source>
        <dbReference type="SAM" id="Phobius"/>
    </source>
</evidence>
<keyword evidence="2" id="KW-0812">Transmembrane</keyword>
<dbReference type="OrthoDB" id="214923at2157"/>
<dbReference type="Proteomes" id="UP000199112">
    <property type="component" value="Unassembled WGS sequence"/>
</dbReference>
<keyword evidence="2" id="KW-0472">Membrane</keyword>
<feature type="transmembrane region" description="Helical" evidence="2">
    <location>
        <begin position="52"/>
        <end position="70"/>
    </location>
</feature>
<feature type="compositionally biased region" description="Basic and acidic residues" evidence="1">
    <location>
        <begin position="82"/>
        <end position="123"/>
    </location>
</feature>
<accession>A0A1H6FN24</accession>
<feature type="transmembrane region" description="Helical" evidence="2">
    <location>
        <begin position="29"/>
        <end position="47"/>
    </location>
</feature>
<keyword evidence="2" id="KW-1133">Transmembrane helix</keyword>
<evidence type="ECO:0000313" key="3">
    <source>
        <dbReference type="EMBL" id="SEH12307.1"/>
    </source>
</evidence>
<proteinExistence type="predicted"/>
<gene>
    <name evidence="3" type="ORF">SAMN04487967_0749</name>
</gene>
<dbReference type="EMBL" id="FNWL01000001">
    <property type="protein sequence ID" value="SEH12307.1"/>
    <property type="molecule type" value="Genomic_DNA"/>
</dbReference>
<dbReference type="AlphaFoldDB" id="A0A1H6FN24"/>
<evidence type="ECO:0000256" key="1">
    <source>
        <dbReference type="SAM" id="MobiDB-lite"/>
    </source>
</evidence>
<feature type="compositionally biased region" description="Low complexity" evidence="1">
    <location>
        <begin position="232"/>
        <end position="246"/>
    </location>
</feature>
<evidence type="ECO:0000313" key="4">
    <source>
        <dbReference type="Proteomes" id="UP000199112"/>
    </source>
</evidence>
<feature type="region of interest" description="Disordered" evidence="1">
    <location>
        <begin position="82"/>
        <end position="280"/>
    </location>
</feature>
<organism evidence="3 4">
    <name type="scientific">Natronorubrum sediminis</name>
    <dbReference type="NCBI Taxonomy" id="640943"/>
    <lineage>
        <taxon>Archaea</taxon>
        <taxon>Methanobacteriati</taxon>
        <taxon>Methanobacteriota</taxon>
        <taxon>Stenosarchaea group</taxon>
        <taxon>Halobacteria</taxon>
        <taxon>Halobacteriales</taxon>
        <taxon>Natrialbaceae</taxon>
        <taxon>Natronorubrum</taxon>
    </lineage>
</organism>
<feature type="compositionally biased region" description="Polar residues" evidence="1">
    <location>
        <begin position="126"/>
        <end position="144"/>
    </location>
</feature>
<reference evidence="4" key="1">
    <citation type="submission" date="2016-10" db="EMBL/GenBank/DDBJ databases">
        <authorList>
            <person name="Varghese N."/>
            <person name="Submissions S."/>
        </authorList>
    </citation>
    <scope>NUCLEOTIDE SEQUENCE [LARGE SCALE GENOMIC DNA]</scope>
    <source>
        <strain evidence="4">CGMCC 1.8981</strain>
    </source>
</reference>